<feature type="transmembrane region" description="Helical" evidence="6">
    <location>
        <begin position="161"/>
        <end position="184"/>
    </location>
</feature>
<feature type="transmembrane region" description="Helical" evidence="6">
    <location>
        <begin position="496"/>
        <end position="516"/>
    </location>
</feature>
<dbReference type="SUPFAM" id="SSF103473">
    <property type="entry name" value="MFS general substrate transporter"/>
    <property type="match status" value="1"/>
</dbReference>
<dbReference type="OrthoDB" id="3026777at2759"/>
<evidence type="ECO:0000313" key="8">
    <source>
        <dbReference type="RefSeq" id="XP_025410658.1"/>
    </source>
</evidence>
<comment type="subcellular location">
    <subcellularLocation>
        <location evidence="1">Membrane</location>
        <topology evidence="1">Multi-pass membrane protein</topology>
    </subcellularLocation>
</comment>
<gene>
    <name evidence="8" type="primary">LOC112683722</name>
</gene>
<protein>
    <submittedName>
        <fullName evidence="8">Uncharacterized protein LOC112683722 isoform X1</fullName>
    </submittedName>
</protein>
<feature type="transmembrane region" description="Helical" evidence="6">
    <location>
        <begin position="336"/>
        <end position="352"/>
    </location>
</feature>
<dbReference type="InterPro" id="IPR011701">
    <property type="entry name" value="MFS"/>
</dbReference>
<evidence type="ECO:0000256" key="2">
    <source>
        <dbReference type="ARBA" id="ARBA00022692"/>
    </source>
</evidence>
<dbReference type="PANTHER" id="PTHR23507:SF1">
    <property type="entry name" value="FI18259P1-RELATED"/>
    <property type="match status" value="1"/>
</dbReference>
<keyword evidence="4 6" id="KW-0472">Membrane</keyword>
<dbReference type="GO" id="GO:0022857">
    <property type="term" value="F:transmembrane transporter activity"/>
    <property type="evidence" value="ECO:0007669"/>
    <property type="project" value="InterPro"/>
</dbReference>
<feature type="compositionally biased region" description="Basic and acidic residues" evidence="5">
    <location>
        <begin position="13"/>
        <end position="29"/>
    </location>
</feature>
<evidence type="ECO:0000256" key="6">
    <source>
        <dbReference type="SAM" id="Phobius"/>
    </source>
</evidence>
<evidence type="ECO:0000256" key="1">
    <source>
        <dbReference type="ARBA" id="ARBA00004141"/>
    </source>
</evidence>
<keyword evidence="7" id="KW-1185">Reference proteome</keyword>
<evidence type="ECO:0000256" key="5">
    <source>
        <dbReference type="SAM" id="MobiDB-lite"/>
    </source>
</evidence>
<keyword evidence="2 6" id="KW-0812">Transmembrane</keyword>
<keyword evidence="3 6" id="KW-1133">Transmembrane helix</keyword>
<dbReference type="RefSeq" id="XP_025410658.1">
    <property type="nucleotide sequence ID" value="XM_025554873.1"/>
</dbReference>
<proteinExistence type="predicted"/>
<dbReference type="InterPro" id="IPR036259">
    <property type="entry name" value="MFS_trans_sf"/>
</dbReference>
<feature type="transmembrane region" description="Helical" evidence="6">
    <location>
        <begin position="372"/>
        <end position="395"/>
    </location>
</feature>
<accession>A0A8B8FJ03</accession>
<feature type="transmembrane region" description="Helical" evidence="6">
    <location>
        <begin position="229"/>
        <end position="251"/>
    </location>
</feature>
<evidence type="ECO:0000256" key="3">
    <source>
        <dbReference type="ARBA" id="ARBA00022989"/>
    </source>
</evidence>
<name>A0A8B8FJ03_9HEMI</name>
<evidence type="ECO:0000256" key="4">
    <source>
        <dbReference type="ARBA" id="ARBA00023136"/>
    </source>
</evidence>
<organism evidence="7 8">
    <name type="scientific">Sipha flava</name>
    <name type="common">yellow sugarcane aphid</name>
    <dbReference type="NCBI Taxonomy" id="143950"/>
    <lineage>
        <taxon>Eukaryota</taxon>
        <taxon>Metazoa</taxon>
        <taxon>Ecdysozoa</taxon>
        <taxon>Arthropoda</taxon>
        <taxon>Hexapoda</taxon>
        <taxon>Insecta</taxon>
        <taxon>Pterygota</taxon>
        <taxon>Neoptera</taxon>
        <taxon>Paraneoptera</taxon>
        <taxon>Hemiptera</taxon>
        <taxon>Sternorrhyncha</taxon>
        <taxon>Aphidomorpha</taxon>
        <taxon>Aphidoidea</taxon>
        <taxon>Aphididae</taxon>
        <taxon>Sipha</taxon>
    </lineage>
</organism>
<dbReference type="GO" id="GO:0016020">
    <property type="term" value="C:membrane"/>
    <property type="evidence" value="ECO:0007669"/>
    <property type="project" value="UniProtKB-SubCell"/>
</dbReference>
<evidence type="ECO:0000313" key="7">
    <source>
        <dbReference type="Proteomes" id="UP000694846"/>
    </source>
</evidence>
<feature type="region of interest" description="Disordered" evidence="5">
    <location>
        <begin position="1"/>
        <end position="47"/>
    </location>
</feature>
<reference evidence="8" key="1">
    <citation type="submission" date="2025-08" db="UniProtKB">
        <authorList>
            <consortium name="RefSeq"/>
        </authorList>
    </citation>
    <scope>IDENTIFICATION</scope>
    <source>
        <tissue evidence="8">Whole body</tissue>
    </source>
</reference>
<dbReference type="Proteomes" id="UP000694846">
    <property type="component" value="Unplaced"/>
</dbReference>
<feature type="transmembrane region" description="Helical" evidence="6">
    <location>
        <begin position="196"/>
        <end position="217"/>
    </location>
</feature>
<dbReference type="Gene3D" id="1.20.1250.20">
    <property type="entry name" value="MFS general substrate transporter like domains"/>
    <property type="match status" value="1"/>
</dbReference>
<feature type="transmembrane region" description="Helical" evidence="6">
    <location>
        <begin position="257"/>
        <end position="278"/>
    </location>
</feature>
<dbReference type="Pfam" id="PF07690">
    <property type="entry name" value="MFS_1"/>
    <property type="match status" value="1"/>
</dbReference>
<dbReference type="GeneID" id="112683722"/>
<dbReference type="AlphaFoldDB" id="A0A8B8FJ03"/>
<sequence length="547" mass="60884">MIRNSTHMSTVRLEQKTNMETVERGEASAREIAGSTADGQKDGRRRQVDGGFPSWAVDVLRNVTVEPLLGVFQLSMILSSLTTQNLNLQKACRVNMALDEATCGALRGNRNGTFYRDEEIGAQQLVAGMMVWQNVIQNAVPCALVVFIGSWSDRHCRRKPFMLMPILGELVRNVGLIVCVFYFYELPMEVAGLVESVPSSVTGSLPVLFLAVFAYVGDISTVENRTLRVGFVTLFSSISVPIGAALSGILFREYGFYGVYIISTVLYLITFVYGIIVISDVKPAIDENGDKPVVVTKQTGKSSSLCNIVEFFDLIHVKKAIWVTFKQGDDNRRTNIILLMVIVVILLGPLSGEQSLMYLLTRVKFNWNEVDYSLFSTYYFICNLIGIGFTLCVLVNRFGVDDRLIGAIGCLSKGLAAFVYAFAPTGFVFYVGPIVDIFHGTAFVAMRSILSKLVPANELGQVLAVFSLAETVVPAIFRPLYSVIYQKTLNWFPGAFYIFGGTINLPGVLIFLWMYFEKSKKQEFTEEKQALSTEVDSHHNTKIYKNY</sequence>
<dbReference type="PANTHER" id="PTHR23507">
    <property type="entry name" value="ZGC:174356"/>
    <property type="match status" value="1"/>
</dbReference>